<dbReference type="GO" id="GO:0006352">
    <property type="term" value="P:DNA-templated transcription initiation"/>
    <property type="evidence" value="ECO:0007669"/>
    <property type="project" value="InterPro"/>
</dbReference>
<accession>A0A510UL83</accession>
<comment type="similarity">
    <text evidence="5">Belongs to the sigma-70 factor family.</text>
</comment>
<dbReference type="Gene3D" id="1.10.601.10">
    <property type="entry name" value="RNA Polymerase Primary Sigma Factor"/>
    <property type="match status" value="1"/>
</dbReference>
<keyword evidence="1 5" id="KW-0805">Transcription regulation</keyword>
<keyword evidence="4 5" id="KW-0804">Transcription</keyword>
<evidence type="ECO:0000256" key="3">
    <source>
        <dbReference type="ARBA" id="ARBA00023125"/>
    </source>
</evidence>
<dbReference type="PRINTS" id="PR00046">
    <property type="entry name" value="SIGMA70FCT"/>
</dbReference>
<dbReference type="SUPFAM" id="SSF88659">
    <property type="entry name" value="Sigma3 and sigma4 domains of RNA polymerase sigma factors"/>
    <property type="match status" value="2"/>
</dbReference>
<dbReference type="PROSITE" id="PS00715">
    <property type="entry name" value="SIGMA70_1"/>
    <property type="match status" value="1"/>
</dbReference>
<dbReference type="InterPro" id="IPR014284">
    <property type="entry name" value="RNA_pol_sigma-70_dom"/>
</dbReference>
<dbReference type="GO" id="GO:0003677">
    <property type="term" value="F:DNA binding"/>
    <property type="evidence" value="ECO:0007669"/>
    <property type="project" value="UniProtKB-KW"/>
</dbReference>
<dbReference type="Pfam" id="PF04542">
    <property type="entry name" value="Sigma70_r2"/>
    <property type="match status" value="1"/>
</dbReference>
<gene>
    <name evidence="8" type="primary">rpoQ</name>
    <name evidence="8" type="ORF">AFI02nite_33450</name>
</gene>
<dbReference type="InterPro" id="IPR009042">
    <property type="entry name" value="RNA_pol_sigma70_r1_2"/>
</dbReference>
<evidence type="ECO:0000313" key="8">
    <source>
        <dbReference type="EMBL" id="GEK15309.1"/>
    </source>
</evidence>
<dbReference type="InterPro" id="IPR013324">
    <property type="entry name" value="RNA_pol_sigma_r3/r4-like"/>
</dbReference>
<proteinExistence type="inferred from homology"/>
<dbReference type="RefSeq" id="WP_012534667.1">
    <property type="nucleotide sequence ID" value="NZ_BJTZ01000028.1"/>
</dbReference>
<dbReference type="EMBL" id="BJTZ01000028">
    <property type="protein sequence ID" value="GEK15309.1"/>
    <property type="molecule type" value="Genomic_DNA"/>
</dbReference>
<feature type="domain" description="RNA polymerase sigma-70" evidence="7">
    <location>
        <begin position="252"/>
        <end position="278"/>
    </location>
</feature>
<evidence type="ECO:0000256" key="1">
    <source>
        <dbReference type="ARBA" id="ARBA00023015"/>
    </source>
</evidence>
<evidence type="ECO:0000256" key="5">
    <source>
        <dbReference type="RuleBase" id="RU362124"/>
    </source>
</evidence>
<name>A0A510UL83_ALIFS</name>
<dbReference type="InterPro" id="IPR007627">
    <property type="entry name" value="RNA_pol_sigma70_r2"/>
</dbReference>
<dbReference type="NCBIfam" id="TIGR02937">
    <property type="entry name" value="sigma70-ECF"/>
    <property type="match status" value="1"/>
</dbReference>
<evidence type="ECO:0000256" key="2">
    <source>
        <dbReference type="ARBA" id="ARBA00023082"/>
    </source>
</evidence>
<protein>
    <recommendedName>
        <fullName evidence="5">RNA polymerase sigma factor</fullName>
    </recommendedName>
</protein>
<dbReference type="InterPro" id="IPR007630">
    <property type="entry name" value="RNA_pol_sigma70_r4"/>
</dbReference>
<dbReference type="InterPro" id="IPR000943">
    <property type="entry name" value="RNA_pol_sigma70"/>
</dbReference>
<reference evidence="8 9" key="1">
    <citation type="submission" date="2019-07" db="EMBL/GenBank/DDBJ databases">
        <title>Whole genome shotgun sequence of Aliivibrio fischeri NBRC 101058.</title>
        <authorList>
            <person name="Hosoyama A."/>
            <person name="Uohara A."/>
            <person name="Ohji S."/>
            <person name="Ichikawa N."/>
        </authorList>
    </citation>
    <scope>NUCLEOTIDE SEQUENCE [LARGE SCALE GENOMIC DNA]</scope>
    <source>
        <strain evidence="8 9">NBRC 101058</strain>
    </source>
</reference>
<dbReference type="AlphaFoldDB" id="A0A510UL83"/>
<dbReference type="PANTHER" id="PTHR30603">
    <property type="entry name" value="RNA POLYMERASE SIGMA FACTOR RPO"/>
    <property type="match status" value="1"/>
</dbReference>
<organism evidence="8 9">
    <name type="scientific">Aliivibrio fischeri</name>
    <name type="common">Vibrio fischeri</name>
    <dbReference type="NCBI Taxonomy" id="668"/>
    <lineage>
        <taxon>Bacteria</taxon>
        <taxon>Pseudomonadati</taxon>
        <taxon>Pseudomonadota</taxon>
        <taxon>Gammaproteobacteria</taxon>
        <taxon>Vibrionales</taxon>
        <taxon>Vibrionaceae</taxon>
        <taxon>Aliivibrio</taxon>
    </lineage>
</organism>
<comment type="caution">
    <text evidence="8">The sequence shown here is derived from an EMBL/GenBank/DDBJ whole genome shotgun (WGS) entry which is preliminary data.</text>
</comment>
<dbReference type="InterPro" id="IPR013325">
    <property type="entry name" value="RNA_pol_sigma_r2"/>
</dbReference>
<dbReference type="InterPro" id="IPR050239">
    <property type="entry name" value="Sigma-70_RNA_pol_init_factors"/>
</dbReference>
<dbReference type="Pfam" id="PF04545">
    <property type="entry name" value="Sigma70_r4"/>
    <property type="match status" value="1"/>
</dbReference>
<dbReference type="Pfam" id="PF00140">
    <property type="entry name" value="Sigma70_r1_2"/>
    <property type="match status" value="1"/>
</dbReference>
<sequence>MAYAKLDMRACEEQGLKDSYSLYLKEINRYQLLTAEEELVYSRLYKKGDLSARNTLIESNLRLVVKVANKYRKRNQTDLAILDIIEEGNLGLIKAIDKFNPELGYRFSTYAVWWIRESIESALFNHSRTVRLPVHITKELNTYLRAARELSKSLKREPSIRDISTYCEEEQIKVSKIISLIPNQLTCHSACSDELSPKFFELSSNNKALEPDNSLSQDNLEMNLSSWIDSLNYREKEIIINRYGLFGCKVKTLEDLGKDLDLSKERVRQIQSETLIKLNTIFKKNKLDLEIALG</sequence>
<dbReference type="GO" id="GO:0016987">
    <property type="term" value="F:sigma factor activity"/>
    <property type="evidence" value="ECO:0007669"/>
    <property type="project" value="UniProtKB-KW"/>
</dbReference>
<evidence type="ECO:0000259" key="6">
    <source>
        <dbReference type="PROSITE" id="PS00715"/>
    </source>
</evidence>
<dbReference type="PROSITE" id="PS00716">
    <property type="entry name" value="SIGMA70_2"/>
    <property type="match status" value="1"/>
</dbReference>
<evidence type="ECO:0000256" key="4">
    <source>
        <dbReference type="ARBA" id="ARBA00023163"/>
    </source>
</evidence>
<dbReference type="InterPro" id="IPR036388">
    <property type="entry name" value="WH-like_DNA-bd_sf"/>
</dbReference>
<keyword evidence="3 5" id="KW-0238">DNA-binding</keyword>
<dbReference type="Gene3D" id="1.10.10.10">
    <property type="entry name" value="Winged helix-like DNA-binding domain superfamily/Winged helix DNA-binding domain"/>
    <property type="match status" value="2"/>
</dbReference>
<comment type="function">
    <text evidence="5">Sigma factors are initiation factors that promote the attachment of RNA polymerase to specific initiation sites and are then released.</text>
</comment>
<dbReference type="PANTHER" id="PTHR30603:SF67">
    <property type="entry name" value="RNA POLYMERASE SIGMA FACTOR RPOS"/>
    <property type="match status" value="1"/>
</dbReference>
<feature type="domain" description="RNA polymerase sigma-70" evidence="6">
    <location>
        <begin position="83"/>
        <end position="96"/>
    </location>
</feature>
<dbReference type="SUPFAM" id="SSF88946">
    <property type="entry name" value="Sigma2 domain of RNA polymerase sigma factors"/>
    <property type="match status" value="1"/>
</dbReference>
<evidence type="ECO:0000259" key="7">
    <source>
        <dbReference type="PROSITE" id="PS00716"/>
    </source>
</evidence>
<dbReference type="Proteomes" id="UP000321787">
    <property type="component" value="Unassembled WGS sequence"/>
</dbReference>
<evidence type="ECO:0000313" key="9">
    <source>
        <dbReference type="Proteomes" id="UP000321787"/>
    </source>
</evidence>
<keyword evidence="2 5" id="KW-0731">Sigma factor</keyword>